<gene>
    <name evidence="2" type="ORF">P167DRAFT_553046</name>
</gene>
<dbReference type="InterPro" id="IPR010775">
    <property type="entry name" value="DUF1365"/>
</dbReference>
<dbReference type="PANTHER" id="PTHR33973">
    <property type="entry name" value="OS07G0153300 PROTEIN"/>
    <property type="match status" value="1"/>
</dbReference>
<proteinExistence type="predicted"/>
<dbReference type="AlphaFoldDB" id="A0A3N4KWJ0"/>
<evidence type="ECO:0000313" key="3">
    <source>
        <dbReference type="Proteomes" id="UP000277580"/>
    </source>
</evidence>
<sequence length="659" mass="74880">MCCDGDLLTRGLLLLNASSVLLATKPLLQTRALRTATVALVFASALQLLDIWDLTFGFLRNFALVCLGICLFEVAPFVWMVVRSSRMNLEEKFPGKFRPLFFFCSTTHARFLPKKHTFKYPLLYVGFPVTMKNAVGGLFSVVESQSEKAENLKLGRKSRDRFTFFSIDPAGYTNPELPFEKKLESVLIHHGIDPSLYPFTYIVTTPRFFGYSFNPVSYYYLYSAQQELKLVVLEVNNTFGEKHLYILHSDNPANPPARKGYTFAGEMEKTFHISPFNHRSGSYHIQVRDPLDNFSSEGSRVDMHMVVHARDGTKSMVARAFSVSPSFDMVTGSTWRGLNIVVTWGYNTFLAVPETMYEAWKLYRKKAVVYTRPEVLVGSGQRDATKAERCRVETYNEPLLVTLTLPESNATKVAEVVTFQSKTRPKPRALTLSSEPIFATPELTPPPTPTHLTVRVSNPRFFARYFSHQDPKQTIYLDITSQPDERKLAQINDLPLFQDILSPKQERKFPSSSWMDWRWKITSWWRRRKTSAELDSLPPEDAQTPTVYECSSMSTLDEHFLTADMKPLYRKTTMTAVLIDCIAFGEAESLELYEKIVRLLLRSCLVVMTIFMALSFKTPGSFLISARTADWSSLMGSLPVGTLALINGPLFWDAALSAF</sequence>
<keyword evidence="1" id="KW-0812">Transmembrane</keyword>
<keyword evidence="1" id="KW-0472">Membrane</keyword>
<dbReference type="STRING" id="1392247.A0A3N4KWJ0"/>
<reference evidence="2 3" key="1">
    <citation type="journal article" date="2018" name="Nat. Ecol. Evol.">
        <title>Pezizomycetes genomes reveal the molecular basis of ectomycorrhizal truffle lifestyle.</title>
        <authorList>
            <person name="Murat C."/>
            <person name="Payen T."/>
            <person name="Noel B."/>
            <person name="Kuo A."/>
            <person name="Morin E."/>
            <person name="Chen J."/>
            <person name="Kohler A."/>
            <person name="Krizsan K."/>
            <person name="Balestrini R."/>
            <person name="Da Silva C."/>
            <person name="Montanini B."/>
            <person name="Hainaut M."/>
            <person name="Levati E."/>
            <person name="Barry K.W."/>
            <person name="Belfiori B."/>
            <person name="Cichocki N."/>
            <person name="Clum A."/>
            <person name="Dockter R.B."/>
            <person name="Fauchery L."/>
            <person name="Guy J."/>
            <person name="Iotti M."/>
            <person name="Le Tacon F."/>
            <person name="Lindquist E.A."/>
            <person name="Lipzen A."/>
            <person name="Malagnac F."/>
            <person name="Mello A."/>
            <person name="Molinier V."/>
            <person name="Miyauchi S."/>
            <person name="Poulain J."/>
            <person name="Riccioni C."/>
            <person name="Rubini A."/>
            <person name="Sitrit Y."/>
            <person name="Splivallo R."/>
            <person name="Traeger S."/>
            <person name="Wang M."/>
            <person name="Zifcakova L."/>
            <person name="Wipf D."/>
            <person name="Zambonelli A."/>
            <person name="Paolocci F."/>
            <person name="Nowrousian M."/>
            <person name="Ottonello S."/>
            <person name="Baldrian P."/>
            <person name="Spatafora J.W."/>
            <person name="Henrissat B."/>
            <person name="Nagy L.G."/>
            <person name="Aury J.M."/>
            <person name="Wincker P."/>
            <person name="Grigoriev I.V."/>
            <person name="Bonfante P."/>
            <person name="Martin F.M."/>
        </authorList>
    </citation>
    <scope>NUCLEOTIDE SEQUENCE [LARGE SCALE GENOMIC DNA]</scope>
    <source>
        <strain evidence="2 3">CCBAS932</strain>
    </source>
</reference>
<dbReference type="EMBL" id="ML119122">
    <property type="protein sequence ID" value="RPB13642.1"/>
    <property type="molecule type" value="Genomic_DNA"/>
</dbReference>
<dbReference type="Proteomes" id="UP000277580">
    <property type="component" value="Unassembled WGS sequence"/>
</dbReference>
<evidence type="ECO:0000256" key="1">
    <source>
        <dbReference type="SAM" id="Phobius"/>
    </source>
</evidence>
<organism evidence="2 3">
    <name type="scientific">Morchella conica CCBAS932</name>
    <dbReference type="NCBI Taxonomy" id="1392247"/>
    <lineage>
        <taxon>Eukaryota</taxon>
        <taxon>Fungi</taxon>
        <taxon>Dikarya</taxon>
        <taxon>Ascomycota</taxon>
        <taxon>Pezizomycotina</taxon>
        <taxon>Pezizomycetes</taxon>
        <taxon>Pezizales</taxon>
        <taxon>Morchellaceae</taxon>
        <taxon>Morchella</taxon>
    </lineage>
</organism>
<name>A0A3N4KWJ0_9PEZI</name>
<evidence type="ECO:0000313" key="2">
    <source>
        <dbReference type="EMBL" id="RPB13642.1"/>
    </source>
</evidence>
<keyword evidence="3" id="KW-1185">Reference proteome</keyword>
<protein>
    <submittedName>
        <fullName evidence="2">DUF1365-domain-containing protein</fullName>
    </submittedName>
</protein>
<dbReference type="InParanoid" id="A0A3N4KWJ0"/>
<accession>A0A3N4KWJ0</accession>
<keyword evidence="1" id="KW-1133">Transmembrane helix</keyword>
<dbReference type="PANTHER" id="PTHR33973:SF4">
    <property type="entry name" value="OS07G0153300 PROTEIN"/>
    <property type="match status" value="1"/>
</dbReference>
<dbReference type="Pfam" id="PF07103">
    <property type="entry name" value="DUF1365"/>
    <property type="match status" value="1"/>
</dbReference>
<feature type="transmembrane region" description="Helical" evidence="1">
    <location>
        <begin position="58"/>
        <end position="82"/>
    </location>
</feature>
<dbReference type="OrthoDB" id="3340520at2759"/>